<dbReference type="OrthoDB" id="290345at2"/>
<reference evidence="2 3" key="1">
    <citation type="submission" date="2019-02" db="EMBL/GenBank/DDBJ databases">
        <title>Deep-cultivation of Planctomycetes and their phenomic and genomic characterization uncovers novel biology.</title>
        <authorList>
            <person name="Wiegand S."/>
            <person name="Jogler M."/>
            <person name="Boedeker C."/>
            <person name="Pinto D."/>
            <person name="Vollmers J."/>
            <person name="Rivas-Marin E."/>
            <person name="Kohn T."/>
            <person name="Peeters S.H."/>
            <person name="Heuer A."/>
            <person name="Rast P."/>
            <person name="Oberbeckmann S."/>
            <person name="Bunk B."/>
            <person name="Jeske O."/>
            <person name="Meyerdierks A."/>
            <person name="Storesund J.E."/>
            <person name="Kallscheuer N."/>
            <person name="Luecker S."/>
            <person name="Lage O.M."/>
            <person name="Pohl T."/>
            <person name="Merkel B.J."/>
            <person name="Hornburger P."/>
            <person name="Mueller R.-W."/>
            <person name="Bruemmer F."/>
            <person name="Labrenz M."/>
            <person name="Spormann A.M."/>
            <person name="Op den Camp H."/>
            <person name="Overmann J."/>
            <person name="Amann R."/>
            <person name="Jetten M.S.M."/>
            <person name="Mascher T."/>
            <person name="Medema M.H."/>
            <person name="Devos D.P."/>
            <person name="Kaster A.-K."/>
            <person name="Ovreas L."/>
            <person name="Rohde M."/>
            <person name="Galperin M.Y."/>
            <person name="Jogler C."/>
        </authorList>
    </citation>
    <scope>NUCLEOTIDE SEQUENCE [LARGE SCALE GENOMIC DNA]</scope>
    <source>
        <strain evidence="2 3">Pan189</strain>
    </source>
</reference>
<evidence type="ECO:0000256" key="1">
    <source>
        <dbReference type="SAM" id="SignalP"/>
    </source>
</evidence>
<feature type="signal peptide" evidence="1">
    <location>
        <begin position="1"/>
        <end position="18"/>
    </location>
</feature>
<dbReference type="Gene3D" id="2.130.10.10">
    <property type="entry name" value="YVTN repeat-like/Quinoprotein amine dehydrogenase"/>
    <property type="match status" value="2"/>
</dbReference>
<dbReference type="InterPro" id="IPR015943">
    <property type="entry name" value="WD40/YVTN_repeat-like_dom_sf"/>
</dbReference>
<keyword evidence="3" id="KW-1185">Reference proteome</keyword>
<organism evidence="2 3">
    <name type="scientific">Stratiformator vulcanicus</name>
    <dbReference type="NCBI Taxonomy" id="2527980"/>
    <lineage>
        <taxon>Bacteria</taxon>
        <taxon>Pseudomonadati</taxon>
        <taxon>Planctomycetota</taxon>
        <taxon>Planctomycetia</taxon>
        <taxon>Planctomycetales</taxon>
        <taxon>Planctomycetaceae</taxon>
        <taxon>Stratiformator</taxon>
    </lineage>
</organism>
<dbReference type="InterPro" id="IPR036278">
    <property type="entry name" value="Sialidase_sf"/>
</dbReference>
<proteinExistence type="predicted"/>
<dbReference type="EMBL" id="CP036268">
    <property type="protein sequence ID" value="QDT39898.1"/>
    <property type="molecule type" value="Genomic_DNA"/>
</dbReference>
<dbReference type="KEGG" id="svp:Pan189_43100"/>
<sequence length="381" mass="41816" precursor="true">MRSLVAALCLTLSVAVHAAEKPPEEWVAKGEARRQEIPLGGDFNPDPQQPVIIAVGHGARVLMSNDDGANWKQVFFGYPGSDHGGWATNSIAYTDGVFAFPVGWTKPTSYFASDDGVTWRHLSDGNTILDRRSKDPRIMPTAMSIAGGDGTFVMTGYMDATSTPDFGKTWNQTSFRSVKDDQPGRKLVTHHIKSIYCKDAERFLAIGDDRSKEDTEFGNLFASDDMGKTWKWIDPKGLDGLDSKSAMISKEGIVLLADKKGEHVYRSTDAGETWEGPIMTGSRNGTLSVVDGEFWLAGYPSRASEDGKTWRDLPRAVPQGQVLKTDKGTLLSVSRKRSNILRSTDGGESWEEVFSYEPETKYVHGSQGLKDIAFGYVKAAN</sequence>
<evidence type="ECO:0000313" key="3">
    <source>
        <dbReference type="Proteomes" id="UP000317318"/>
    </source>
</evidence>
<feature type="chain" id="PRO_5021918638" evidence="1">
    <location>
        <begin position="19"/>
        <end position="381"/>
    </location>
</feature>
<dbReference type="CDD" id="cd15482">
    <property type="entry name" value="Sialidase_non-viral"/>
    <property type="match status" value="1"/>
</dbReference>
<dbReference type="RefSeq" id="WP_145366006.1">
    <property type="nucleotide sequence ID" value="NZ_CP036268.1"/>
</dbReference>
<protein>
    <submittedName>
        <fullName evidence="2">BNR/Asp-box repeat protein</fullName>
    </submittedName>
</protein>
<accession>A0A517R7N3</accession>
<dbReference type="Proteomes" id="UP000317318">
    <property type="component" value="Chromosome"/>
</dbReference>
<gene>
    <name evidence="2" type="ORF">Pan189_43100</name>
</gene>
<dbReference type="AlphaFoldDB" id="A0A517R7N3"/>
<name>A0A517R7N3_9PLAN</name>
<dbReference type="SUPFAM" id="SSF50939">
    <property type="entry name" value="Sialidases"/>
    <property type="match status" value="1"/>
</dbReference>
<evidence type="ECO:0000313" key="2">
    <source>
        <dbReference type="EMBL" id="QDT39898.1"/>
    </source>
</evidence>
<keyword evidence="1" id="KW-0732">Signal</keyword>
<dbReference type="SUPFAM" id="SSF110296">
    <property type="entry name" value="Oligoxyloglucan reducing end-specific cellobiohydrolase"/>
    <property type="match status" value="1"/>
</dbReference>